<dbReference type="EMBL" id="ML121529">
    <property type="protein sequence ID" value="RPB28321.1"/>
    <property type="molecule type" value="Genomic_DNA"/>
</dbReference>
<feature type="compositionally biased region" description="Polar residues" evidence="1">
    <location>
        <begin position="169"/>
        <end position="180"/>
    </location>
</feature>
<proteinExistence type="predicted"/>
<reference evidence="2 3" key="1">
    <citation type="journal article" date="2018" name="Nat. Ecol. Evol.">
        <title>Pezizomycetes genomes reveal the molecular basis of ectomycorrhizal truffle lifestyle.</title>
        <authorList>
            <person name="Murat C."/>
            <person name="Payen T."/>
            <person name="Noel B."/>
            <person name="Kuo A."/>
            <person name="Morin E."/>
            <person name="Chen J."/>
            <person name="Kohler A."/>
            <person name="Krizsan K."/>
            <person name="Balestrini R."/>
            <person name="Da Silva C."/>
            <person name="Montanini B."/>
            <person name="Hainaut M."/>
            <person name="Levati E."/>
            <person name="Barry K.W."/>
            <person name="Belfiori B."/>
            <person name="Cichocki N."/>
            <person name="Clum A."/>
            <person name="Dockter R.B."/>
            <person name="Fauchery L."/>
            <person name="Guy J."/>
            <person name="Iotti M."/>
            <person name="Le Tacon F."/>
            <person name="Lindquist E.A."/>
            <person name="Lipzen A."/>
            <person name="Malagnac F."/>
            <person name="Mello A."/>
            <person name="Molinier V."/>
            <person name="Miyauchi S."/>
            <person name="Poulain J."/>
            <person name="Riccioni C."/>
            <person name="Rubini A."/>
            <person name="Sitrit Y."/>
            <person name="Splivallo R."/>
            <person name="Traeger S."/>
            <person name="Wang M."/>
            <person name="Zifcakova L."/>
            <person name="Wipf D."/>
            <person name="Zambonelli A."/>
            <person name="Paolocci F."/>
            <person name="Nowrousian M."/>
            <person name="Ottonello S."/>
            <person name="Baldrian P."/>
            <person name="Spatafora J.W."/>
            <person name="Henrissat B."/>
            <person name="Nagy L.G."/>
            <person name="Aury J.M."/>
            <person name="Wincker P."/>
            <person name="Grigoriev I.V."/>
            <person name="Bonfante P."/>
            <person name="Martin F.M."/>
        </authorList>
    </citation>
    <scope>NUCLEOTIDE SEQUENCE [LARGE SCALE GENOMIC DNA]</scope>
    <source>
        <strain evidence="2 3">ATCC MYA-4762</strain>
    </source>
</reference>
<keyword evidence="3" id="KW-1185">Reference proteome</keyword>
<feature type="compositionally biased region" description="Low complexity" evidence="1">
    <location>
        <begin position="181"/>
        <end position="204"/>
    </location>
</feature>
<evidence type="ECO:0000313" key="2">
    <source>
        <dbReference type="EMBL" id="RPB28321.1"/>
    </source>
</evidence>
<feature type="region of interest" description="Disordered" evidence="1">
    <location>
        <begin position="95"/>
        <end position="208"/>
    </location>
</feature>
<feature type="compositionally biased region" description="Low complexity" evidence="1">
    <location>
        <begin position="130"/>
        <end position="152"/>
    </location>
</feature>
<dbReference type="Pfam" id="PF12855">
    <property type="entry name" value="Ecl1"/>
    <property type="match status" value="1"/>
</dbReference>
<name>A0A3N4M6H0_9PEZI</name>
<evidence type="ECO:0000313" key="3">
    <source>
        <dbReference type="Proteomes" id="UP000267821"/>
    </source>
</evidence>
<gene>
    <name evidence="2" type="ORF">L211DRAFT_864939</name>
</gene>
<dbReference type="OrthoDB" id="2563506at2759"/>
<evidence type="ECO:0000256" key="1">
    <source>
        <dbReference type="SAM" id="MobiDB-lite"/>
    </source>
</evidence>
<feature type="compositionally biased region" description="Low complexity" evidence="1">
    <location>
        <begin position="95"/>
        <end position="116"/>
    </location>
</feature>
<dbReference type="Proteomes" id="UP000267821">
    <property type="component" value="Unassembled WGS sequence"/>
</dbReference>
<organism evidence="2 3">
    <name type="scientific">Terfezia boudieri ATCC MYA-4762</name>
    <dbReference type="NCBI Taxonomy" id="1051890"/>
    <lineage>
        <taxon>Eukaryota</taxon>
        <taxon>Fungi</taxon>
        <taxon>Dikarya</taxon>
        <taxon>Ascomycota</taxon>
        <taxon>Pezizomycotina</taxon>
        <taxon>Pezizomycetes</taxon>
        <taxon>Pezizales</taxon>
        <taxon>Pezizaceae</taxon>
        <taxon>Terfezia</taxon>
    </lineage>
</organism>
<protein>
    <submittedName>
        <fullName evidence="2">Uncharacterized protein</fullName>
    </submittedName>
</protein>
<accession>A0A3N4M6H0</accession>
<dbReference type="AlphaFoldDB" id="A0A3N4M6H0"/>
<dbReference type="InParanoid" id="A0A3N4M6H0"/>
<dbReference type="InterPro" id="IPR024368">
    <property type="entry name" value="Ecl1/2/3"/>
</dbReference>
<sequence>MASVLELFAHTPRPTPCLDVTALIGHARRRSQASGTRPGSSTRMSDVRILSVGELVAMDMLDWSPDFCLSCDRQSVNGGAYCSQSCRLADLERASGGSSAASSPHTSPTSWTTPTPQGNGFYLPPALNFSTMSSRQASSASSSPRGSISSSSTPPPAAYQPVQHHTRSRYTTANCSQNGQTSTLYSSPSRTSLSSMQSTSQQESGYLSDKARNELRDYASSFDLVRDWKRRMTIV</sequence>